<keyword evidence="1" id="KW-0675">Receptor</keyword>
<feature type="non-terminal residue" evidence="1">
    <location>
        <position position="1"/>
    </location>
</feature>
<protein>
    <submittedName>
        <fullName evidence="1">Insulin receptor</fullName>
    </submittedName>
</protein>
<dbReference type="PeptideAtlas" id="A1DR88"/>
<dbReference type="SUPFAM" id="SSF49265">
    <property type="entry name" value="Fibronectin type III"/>
    <property type="match status" value="1"/>
</dbReference>
<sequence>VSSGFSSSLPPANASVRLFGLSWGNYSVRIRATSLAGNGSWTEPTYFYVTDYC</sequence>
<proteinExistence type="predicted"/>
<name>A1DR88_HUMAN</name>
<accession>A1DR88</accession>
<evidence type="ECO:0000313" key="1">
    <source>
        <dbReference type="EMBL" id="ABL06978.1"/>
    </source>
</evidence>
<organism evidence="1">
    <name type="scientific">Homo sapiens</name>
    <name type="common">Human</name>
    <dbReference type="NCBI Taxonomy" id="9606"/>
    <lineage>
        <taxon>Eukaryota</taxon>
        <taxon>Metazoa</taxon>
        <taxon>Chordata</taxon>
        <taxon>Craniata</taxon>
        <taxon>Vertebrata</taxon>
        <taxon>Euteleostomi</taxon>
        <taxon>Mammalia</taxon>
        <taxon>Eutheria</taxon>
        <taxon>Euarchontoglires</taxon>
        <taxon>Primates</taxon>
        <taxon>Haplorrhini</taxon>
        <taxon>Catarrhini</taxon>
        <taxon>Hominidae</taxon>
        <taxon>Homo</taxon>
    </lineage>
</organism>
<dbReference type="EMBL" id="EF025510">
    <property type="protein sequence ID" value="ABL06978.1"/>
    <property type="molecule type" value="Genomic_DNA"/>
</dbReference>
<reference evidence="1" key="1">
    <citation type="submission" date="2006-09" db="EMBL/GenBank/DDBJ databases">
        <authorList>
            <person name="Kazemi B."/>
            <person name="Bihkof M."/>
            <person name="Seyed N."/>
            <person name="Azizi F."/>
            <person name="Sakhaee F."/>
            <person name="Bandehpour M."/>
            <person name="Ramezani Z."/>
            <person name="Saadat N."/>
        </authorList>
    </citation>
    <scope>NUCLEOTIDE SEQUENCE</scope>
    <source>
        <strain evidence="1">10</strain>
    </source>
</reference>
<dbReference type="InterPro" id="IPR013783">
    <property type="entry name" value="Ig-like_fold"/>
</dbReference>
<feature type="non-terminal residue" evidence="1">
    <location>
        <position position="53"/>
    </location>
</feature>
<dbReference type="AlphaFoldDB" id="A1DR88"/>
<dbReference type="InterPro" id="IPR036116">
    <property type="entry name" value="FN3_sf"/>
</dbReference>
<dbReference type="Gene3D" id="2.60.40.10">
    <property type="entry name" value="Immunoglobulins"/>
    <property type="match status" value="1"/>
</dbReference>